<dbReference type="InterPro" id="IPR050766">
    <property type="entry name" value="Bact_Lucif_Oxidored"/>
</dbReference>
<dbReference type="GO" id="GO:0005829">
    <property type="term" value="C:cytosol"/>
    <property type="evidence" value="ECO:0007669"/>
    <property type="project" value="TreeGrafter"/>
</dbReference>
<dbReference type="PANTHER" id="PTHR30137">
    <property type="entry name" value="LUCIFERASE-LIKE MONOOXYGENASE"/>
    <property type="match status" value="1"/>
</dbReference>
<dbReference type="Gene3D" id="3.20.20.30">
    <property type="entry name" value="Luciferase-like domain"/>
    <property type="match status" value="1"/>
</dbReference>
<dbReference type="InterPro" id="IPR011251">
    <property type="entry name" value="Luciferase-like_dom"/>
</dbReference>
<name>A0A932HY75_UNCTE</name>
<sequence>MAKPKVIIQLYPMLPAKDRADRERKRPLARDGELYHKVLHDWLDIVKAADAMGVWGVSTIEHHLHSEGYEVGPNPGVLNAWWAGHVKQARIGALGYVMAAQDPIRVAEETAILDHITKGRFFCGVARGYQSRWTNILGQFTDSVATVSSDLGGKDDTRNRDIFEERVAMLLKCWTEDAVEVKGDYYQIPYPHETGVKVYPAWRSARDAGAPGEIGPDGSVRKISVVPKPYQSPHPPIFQAVSASADSIKFAAKNGFRPVYFTKLEKMEEFSHLYVKEGNKAGHPFQLGERQCVCRWIHVAETEKEYAEKLRRWDLDIYQNFYVPFFPQFPNDTAGLDWIQNIKDSGIFLGGTLEQLTEDWVRTYEKVPSEFITLIWHYAQCPKEEVIRELEVFMTQVLPHLSAPEPCGVTVGGVA</sequence>
<dbReference type="EMBL" id="JACPUR010000002">
    <property type="protein sequence ID" value="MBI3126347.1"/>
    <property type="molecule type" value="Genomic_DNA"/>
</dbReference>
<dbReference type="PANTHER" id="PTHR30137:SF8">
    <property type="entry name" value="BLR5498 PROTEIN"/>
    <property type="match status" value="1"/>
</dbReference>
<dbReference type="InterPro" id="IPR036661">
    <property type="entry name" value="Luciferase-like_sf"/>
</dbReference>
<reference evidence="4" key="1">
    <citation type="submission" date="2020-07" db="EMBL/GenBank/DDBJ databases">
        <title>Huge and variable diversity of episymbiotic CPR bacteria and DPANN archaea in groundwater ecosystems.</title>
        <authorList>
            <person name="He C.Y."/>
            <person name="Keren R."/>
            <person name="Whittaker M."/>
            <person name="Farag I.F."/>
            <person name="Doudna J."/>
            <person name="Cate J.H.D."/>
            <person name="Banfield J.F."/>
        </authorList>
    </citation>
    <scope>NUCLEOTIDE SEQUENCE</scope>
    <source>
        <strain evidence="4">NC_groundwater_763_Ag_S-0.2um_68_21</strain>
    </source>
</reference>
<comment type="caution">
    <text evidence="4">The sequence shown here is derived from an EMBL/GenBank/DDBJ whole genome shotgun (WGS) entry which is preliminary data.</text>
</comment>
<dbReference type="GO" id="GO:0004497">
    <property type="term" value="F:monooxygenase activity"/>
    <property type="evidence" value="ECO:0007669"/>
    <property type="project" value="UniProtKB-KW"/>
</dbReference>
<evidence type="ECO:0000256" key="1">
    <source>
        <dbReference type="ARBA" id="ARBA00023002"/>
    </source>
</evidence>
<gene>
    <name evidence="4" type="ORF">HYZ11_01930</name>
</gene>
<keyword evidence="2" id="KW-0503">Monooxygenase</keyword>
<keyword evidence="1" id="KW-0560">Oxidoreductase</keyword>
<dbReference type="SUPFAM" id="SSF51679">
    <property type="entry name" value="Bacterial luciferase-like"/>
    <property type="match status" value="1"/>
</dbReference>
<protein>
    <submittedName>
        <fullName evidence="4">LLM class flavin-dependent oxidoreductase</fullName>
    </submittedName>
</protein>
<evidence type="ECO:0000313" key="5">
    <source>
        <dbReference type="Proteomes" id="UP000782312"/>
    </source>
</evidence>
<dbReference type="AlphaFoldDB" id="A0A932HY75"/>
<accession>A0A932HY75</accession>
<evidence type="ECO:0000256" key="2">
    <source>
        <dbReference type="ARBA" id="ARBA00023033"/>
    </source>
</evidence>
<organism evidence="4 5">
    <name type="scientific">Tectimicrobiota bacterium</name>
    <dbReference type="NCBI Taxonomy" id="2528274"/>
    <lineage>
        <taxon>Bacteria</taxon>
        <taxon>Pseudomonadati</taxon>
        <taxon>Nitrospinota/Tectimicrobiota group</taxon>
        <taxon>Candidatus Tectimicrobiota</taxon>
    </lineage>
</organism>
<proteinExistence type="predicted"/>
<evidence type="ECO:0000259" key="3">
    <source>
        <dbReference type="Pfam" id="PF00296"/>
    </source>
</evidence>
<evidence type="ECO:0000313" key="4">
    <source>
        <dbReference type="EMBL" id="MBI3126347.1"/>
    </source>
</evidence>
<dbReference type="GO" id="GO:0016705">
    <property type="term" value="F:oxidoreductase activity, acting on paired donors, with incorporation or reduction of molecular oxygen"/>
    <property type="evidence" value="ECO:0007669"/>
    <property type="project" value="InterPro"/>
</dbReference>
<dbReference type="Pfam" id="PF00296">
    <property type="entry name" value="Bac_luciferase"/>
    <property type="match status" value="1"/>
</dbReference>
<dbReference type="Proteomes" id="UP000782312">
    <property type="component" value="Unassembled WGS sequence"/>
</dbReference>
<feature type="domain" description="Luciferase-like" evidence="3">
    <location>
        <begin position="35"/>
        <end position="318"/>
    </location>
</feature>